<protein>
    <submittedName>
        <fullName evidence="2">Uncharacterized protein</fullName>
    </submittedName>
</protein>
<dbReference type="Gramene" id="KFK40532">
    <property type="protein sequence ID" value="KFK40532"/>
    <property type="gene ID" value="AALP_AA2G008000"/>
</dbReference>
<dbReference type="OrthoDB" id="1113603at2759"/>
<keyword evidence="3" id="KW-1185">Reference proteome</keyword>
<organism evidence="2 3">
    <name type="scientific">Arabis alpina</name>
    <name type="common">Alpine rock-cress</name>
    <dbReference type="NCBI Taxonomy" id="50452"/>
    <lineage>
        <taxon>Eukaryota</taxon>
        <taxon>Viridiplantae</taxon>
        <taxon>Streptophyta</taxon>
        <taxon>Embryophyta</taxon>
        <taxon>Tracheophyta</taxon>
        <taxon>Spermatophyta</taxon>
        <taxon>Magnoliopsida</taxon>
        <taxon>eudicotyledons</taxon>
        <taxon>Gunneridae</taxon>
        <taxon>Pentapetalae</taxon>
        <taxon>rosids</taxon>
        <taxon>malvids</taxon>
        <taxon>Brassicales</taxon>
        <taxon>Brassicaceae</taxon>
        <taxon>Arabideae</taxon>
        <taxon>Arabis</taxon>
    </lineage>
</organism>
<accession>A0A087HEI0</accession>
<evidence type="ECO:0000313" key="2">
    <source>
        <dbReference type="EMBL" id="KFK40532.1"/>
    </source>
</evidence>
<reference evidence="3" key="1">
    <citation type="journal article" date="2015" name="Nat. Plants">
        <title>Genome expansion of Arabis alpina linked with retrotransposition and reduced symmetric DNA methylation.</title>
        <authorList>
            <person name="Willing E.M."/>
            <person name="Rawat V."/>
            <person name="Mandakova T."/>
            <person name="Maumus F."/>
            <person name="James G.V."/>
            <person name="Nordstroem K.J."/>
            <person name="Becker C."/>
            <person name="Warthmann N."/>
            <person name="Chica C."/>
            <person name="Szarzynska B."/>
            <person name="Zytnicki M."/>
            <person name="Albani M.C."/>
            <person name="Kiefer C."/>
            <person name="Bergonzi S."/>
            <person name="Castaings L."/>
            <person name="Mateos J.L."/>
            <person name="Berns M.C."/>
            <person name="Bujdoso N."/>
            <person name="Piofczyk T."/>
            <person name="de Lorenzo L."/>
            <person name="Barrero-Sicilia C."/>
            <person name="Mateos I."/>
            <person name="Piednoel M."/>
            <person name="Hagmann J."/>
            <person name="Chen-Min-Tao R."/>
            <person name="Iglesias-Fernandez R."/>
            <person name="Schuster S.C."/>
            <person name="Alonso-Blanco C."/>
            <person name="Roudier F."/>
            <person name="Carbonero P."/>
            <person name="Paz-Ares J."/>
            <person name="Davis S.J."/>
            <person name="Pecinka A."/>
            <person name="Quesneville H."/>
            <person name="Colot V."/>
            <person name="Lysak M.A."/>
            <person name="Weigel D."/>
            <person name="Coupland G."/>
            <person name="Schneeberger K."/>
        </authorList>
    </citation>
    <scope>NUCLEOTIDE SEQUENCE [LARGE SCALE GENOMIC DNA]</scope>
    <source>
        <strain evidence="3">cv. Pajares</strain>
    </source>
</reference>
<dbReference type="EMBL" id="CM002870">
    <property type="protein sequence ID" value="KFK40532.1"/>
    <property type="molecule type" value="Genomic_DNA"/>
</dbReference>
<name>A0A087HEI0_ARAAL</name>
<dbReference type="Proteomes" id="UP000029120">
    <property type="component" value="Chromosome 2"/>
</dbReference>
<evidence type="ECO:0000256" key="1">
    <source>
        <dbReference type="SAM" id="MobiDB-lite"/>
    </source>
</evidence>
<dbReference type="OMA" id="MEIEPKN"/>
<proteinExistence type="predicted"/>
<evidence type="ECO:0000313" key="3">
    <source>
        <dbReference type="Proteomes" id="UP000029120"/>
    </source>
</evidence>
<gene>
    <name evidence="2" type="ordered locus">AALP_Aa2g008000</name>
</gene>
<sequence>MGVKAAKAKEKKRGQGKIEEAKGPGSLKVLSQVWEIRDKDNAAQEMLSNQKILEGLLAKPGVLSEMEVHLKNTLMSDMLKRLGKNPVEEGQG</sequence>
<dbReference type="AlphaFoldDB" id="A0A087HEI0"/>
<feature type="region of interest" description="Disordered" evidence="1">
    <location>
        <begin position="1"/>
        <end position="23"/>
    </location>
</feature>